<keyword evidence="4" id="KW-1185">Reference proteome</keyword>
<dbReference type="Proteomes" id="UP000436006">
    <property type="component" value="Unassembled WGS sequence"/>
</dbReference>
<evidence type="ECO:0000256" key="1">
    <source>
        <dbReference type="ARBA" id="ARBA00006817"/>
    </source>
</evidence>
<protein>
    <submittedName>
        <fullName evidence="3">SRPBCC domain-containing protein</fullName>
    </submittedName>
</protein>
<dbReference type="CDD" id="cd07814">
    <property type="entry name" value="SRPBCC_CalC_Aha1-like"/>
    <property type="match status" value="1"/>
</dbReference>
<dbReference type="Pfam" id="PF08327">
    <property type="entry name" value="AHSA1"/>
    <property type="match status" value="1"/>
</dbReference>
<feature type="domain" description="Activator of Hsp90 ATPase homologue 1/2-like C-terminal" evidence="2">
    <location>
        <begin position="14"/>
        <end position="142"/>
    </location>
</feature>
<evidence type="ECO:0000313" key="4">
    <source>
        <dbReference type="Proteomes" id="UP000436006"/>
    </source>
</evidence>
<dbReference type="SUPFAM" id="SSF55961">
    <property type="entry name" value="Bet v1-like"/>
    <property type="match status" value="1"/>
</dbReference>
<dbReference type="Gene3D" id="3.30.530.20">
    <property type="match status" value="1"/>
</dbReference>
<sequence length="143" mass="16385">MRNDLIVSESVDINASPSKVWDVLTTPDLIKEYLFGTETVTDWKIGSEIIFQGEYGDQTYRDKGVILENVPNKLLSYSYWSGFSGLEDKPENYSTVTYILRAEDDNQTEFTWTQQGYATEEGYNHSVNGMSAFLKQIKEIAER</sequence>
<evidence type="ECO:0000313" key="3">
    <source>
        <dbReference type="EMBL" id="MVM32635.1"/>
    </source>
</evidence>
<comment type="similarity">
    <text evidence="1">Belongs to the AHA1 family.</text>
</comment>
<organism evidence="3 4">
    <name type="scientific">Spirosoma arboris</name>
    <dbReference type="NCBI Taxonomy" id="2682092"/>
    <lineage>
        <taxon>Bacteria</taxon>
        <taxon>Pseudomonadati</taxon>
        <taxon>Bacteroidota</taxon>
        <taxon>Cytophagia</taxon>
        <taxon>Cytophagales</taxon>
        <taxon>Cytophagaceae</taxon>
        <taxon>Spirosoma</taxon>
    </lineage>
</organism>
<dbReference type="InterPro" id="IPR023393">
    <property type="entry name" value="START-like_dom_sf"/>
</dbReference>
<accession>A0A7K1SFN9</accession>
<evidence type="ECO:0000259" key="2">
    <source>
        <dbReference type="Pfam" id="PF08327"/>
    </source>
</evidence>
<proteinExistence type="inferred from homology"/>
<gene>
    <name evidence="3" type="ORF">GO755_21520</name>
</gene>
<dbReference type="EMBL" id="WPIN01000008">
    <property type="protein sequence ID" value="MVM32635.1"/>
    <property type="molecule type" value="Genomic_DNA"/>
</dbReference>
<dbReference type="AlphaFoldDB" id="A0A7K1SFN9"/>
<name>A0A7K1SFN9_9BACT</name>
<dbReference type="InterPro" id="IPR013538">
    <property type="entry name" value="ASHA1/2-like_C"/>
</dbReference>
<reference evidence="3 4" key="1">
    <citation type="submission" date="2019-12" db="EMBL/GenBank/DDBJ databases">
        <title>Spirosoma sp. HMF4905 genome sequencing and assembly.</title>
        <authorList>
            <person name="Kang H."/>
            <person name="Cha I."/>
            <person name="Kim H."/>
            <person name="Joh K."/>
        </authorList>
    </citation>
    <scope>NUCLEOTIDE SEQUENCE [LARGE SCALE GENOMIC DNA]</scope>
    <source>
        <strain evidence="3 4">HMF4905</strain>
    </source>
</reference>
<dbReference type="RefSeq" id="WP_157587356.1">
    <property type="nucleotide sequence ID" value="NZ_WPIN01000008.1"/>
</dbReference>
<comment type="caution">
    <text evidence="3">The sequence shown here is derived from an EMBL/GenBank/DDBJ whole genome shotgun (WGS) entry which is preliminary data.</text>
</comment>